<dbReference type="Gene3D" id="1.10.510.10">
    <property type="entry name" value="Transferase(Phosphotransferase) domain 1"/>
    <property type="match status" value="1"/>
</dbReference>
<evidence type="ECO:0000313" key="9">
    <source>
        <dbReference type="EMBL" id="RSM02564.1"/>
    </source>
</evidence>
<keyword evidence="10" id="KW-1185">Reference proteome</keyword>
<dbReference type="PANTHER" id="PTHR48016:SF56">
    <property type="entry name" value="MAPKK KINASE"/>
    <property type="match status" value="1"/>
</dbReference>
<evidence type="ECO:0000313" key="10">
    <source>
        <dbReference type="Proteomes" id="UP000288429"/>
    </source>
</evidence>
<evidence type="ECO:0000256" key="5">
    <source>
        <dbReference type="ARBA" id="ARBA00022840"/>
    </source>
</evidence>
<dbReference type="PROSITE" id="PS50011">
    <property type="entry name" value="PROTEIN_KINASE_DOM"/>
    <property type="match status" value="1"/>
</dbReference>
<dbReference type="EMBL" id="NIZV01000174">
    <property type="protein sequence ID" value="RSM02564.1"/>
    <property type="molecule type" value="Genomic_DNA"/>
</dbReference>
<dbReference type="AlphaFoldDB" id="A0A428TKL3"/>
<dbReference type="PROSITE" id="PS00108">
    <property type="entry name" value="PROTEIN_KINASE_ST"/>
    <property type="match status" value="1"/>
</dbReference>
<dbReference type="InterPro" id="IPR050538">
    <property type="entry name" value="MAP_kinase_kinase_kinase"/>
</dbReference>
<dbReference type="InterPro" id="IPR008271">
    <property type="entry name" value="Ser/Thr_kinase_AS"/>
</dbReference>
<comment type="caution">
    <text evidence="9">The sequence shown here is derived from an EMBL/GenBank/DDBJ whole genome shotgun (WGS) entry which is preliminary data.</text>
</comment>
<dbReference type="Pfam" id="PF00069">
    <property type="entry name" value="Pkinase"/>
    <property type="match status" value="1"/>
</dbReference>
<dbReference type="Proteomes" id="UP000288429">
    <property type="component" value="Unassembled WGS sequence"/>
</dbReference>
<evidence type="ECO:0000256" key="4">
    <source>
        <dbReference type="ARBA" id="ARBA00022777"/>
    </source>
</evidence>
<dbReference type="Gene3D" id="3.30.200.20">
    <property type="entry name" value="Phosphorylase Kinase, domain 1"/>
    <property type="match status" value="1"/>
</dbReference>
<dbReference type="InterPro" id="IPR000719">
    <property type="entry name" value="Prot_kinase_dom"/>
</dbReference>
<dbReference type="PANTHER" id="PTHR48016">
    <property type="entry name" value="MAP KINASE KINASE KINASE SSK2-RELATED-RELATED"/>
    <property type="match status" value="1"/>
</dbReference>
<dbReference type="InterPro" id="IPR011009">
    <property type="entry name" value="Kinase-like_dom_sf"/>
</dbReference>
<accession>A0A428TKL3</accession>
<gene>
    <name evidence="9" type="ORF">CDV31_010869</name>
</gene>
<name>A0A428TKL3_9HYPO</name>
<evidence type="ECO:0000256" key="1">
    <source>
        <dbReference type="ARBA" id="ARBA00012411"/>
    </source>
</evidence>
<keyword evidence="5" id="KW-0067">ATP-binding</keyword>
<dbReference type="SMART" id="SM00220">
    <property type="entry name" value="S_TKc"/>
    <property type="match status" value="1"/>
</dbReference>
<keyword evidence="3" id="KW-0547">Nucleotide-binding</keyword>
<keyword evidence="2" id="KW-0808">Transferase</keyword>
<feature type="domain" description="Protein kinase" evidence="8">
    <location>
        <begin position="49"/>
        <end position="312"/>
    </location>
</feature>
<comment type="catalytic activity">
    <reaction evidence="7">
        <text>L-seryl-[protein] + ATP = O-phospho-L-seryl-[protein] + ADP + H(+)</text>
        <dbReference type="Rhea" id="RHEA:17989"/>
        <dbReference type="Rhea" id="RHEA-COMP:9863"/>
        <dbReference type="Rhea" id="RHEA-COMP:11604"/>
        <dbReference type="ChEBI" id="CHEBI:15378"/>
        <dbReference type="ChEBI" id="CHEBI:29999"/>
        <dbReference type="ChEBI" id="CHEBI:30616"/>
        <dbReference type="ChEBI" id="CHEBI:83421"/>
        <dbReference type="ChEBI" id="CHEBI:456216"/>
        <dbReference type="EC" id="2.7.11.24"/>
    </reaction>
    <physiologicalReaction direction="left-to-right" evidence="7">
        <dbReference type="Rhea" id="RHEA:17990"/>
    </physiologicalReaction>
</comment>
<keyword evidence="4" id="KW-0418">Kinase</keyword>
<evidence type="ECO:0000256" key="7">
    <source>
        <dbReference type="ARBA" id="ARBA00048130"/>
    </source>
</evidence>
<evidence type="ECO:0000259" key="8">
    <source>
        <dbReference type="PROSITE" id="PS50011"/>
    </source>
</evidence>
<dbReference type="GO" id="GO:0004707">
    <property type="term" value="F:MAP kinase activity"/>
    <property type="evidence" value="ECO:0007669"/>
    <property type="project" value="UniProtKB-EC"/>
</dbReference>
<sequence>MPENEITLVDLVRDSKIETRPLDSHVVEHVLYETGRSARRRRVPKTERWTKGRLLGQGTFGTVHLQTCRDGGGSRFRAVKEVKKFVVVGQELDYTRELEAIMKFSNDKYNHCFVSSQGWYELEDAICITMEYFELGDLQQYIDTPLQESEGRQITDQILEGLAFMHENGFIHRDLKPANIMVVDKSPEWFVKIADFGISKRRHHDTSLLTMQRGTLGFAAPEVIGSTSDQSYTYSADMWSLGAMVYRILTSKMAFDSMRDLFKYASGELEFPVGPLESCNISQRGQEFVLMLMESCPGSRGSAASARNHPWVIEPLTPINGEDL</sequence>
<comment type="catalytic activity">
    <reaction evidence="6">
        <text>L-threonyl-[protein] + ATP = O-phospho-L-threonyl-[protein] + ADP + H(+)</text>
        <dbReference type="Rhea" id="RHEA:46608"/>
        <dbReference type="Rhea" id="RHEA-COMP:11060"/>
        <dbReference type="Rhea" id="RHEA-COMP:11605"/>
        <dbReference type="ChEBI" id="CHEBI:15378"/>
        <dbReference type="ChEBI" id="CHEBI:30013"/>
        <dbReference type="ChEBI" id="CHEBI:30616"/>
        <dbReference type="ChEBI" id="CHEBI:61977"/>
        <dbReference type="ChEBI" id="CHEBI:456216"/>
        <dbReference type="EC" id="2.7.11.24"/>
    </reaction>
    <physiologicalReaction direction="left-to-right" evidence="6">
        <dbReference type="Rhea" id="RHEA:46609"/>
    </physiologicalReaction>
</comment>
<dbReference type="EC" id="2.7.11.24" evidence="1"/>
<proteinExistence type="predicted"/>
<dbReference type="SUPFAM" id="SSF56112">
    <property type="entry name" value="Protein kinase-like (PK-like)"/>
    <property type="match status" value="1"/>
</dbReference>
<dbReference type="GO" id="GO:0005524">
    <property type="term" value="F:ATP binding"/>
    <property type="evidence" value="ECO:0007669"/>
    <property type="project" value="UniProtKB-KW"/>
</dbReference>
<protein>
    <recommendedName>
        <fullName evidence="1">mitogen-activated protein kinase</fullName>
        <ecNumber evidence="1">2.7.11.24</ecNumber>
    </recommendedName>
</protein>
<organism evidence="9 10">
    <name type="scientific">Fusarium ambrosium</name>
    <dbReference type="NCBI Taxonomy" id="131363"/>
    <lineage>
        <taxon>Eukaryota</taxon>
        <taxon>Fungi</taxon>
        <taxon>Dikarya</taxon>
        <taxon>Ascomycota</taxon>
        <taxon>Pezizomycotina</taxon>
        <taxon>Sordariomycetes</taxon>
        <taxon>Hypocreomycetidae</taxon>
        <taxon>Hypocreales</taxon>
        <taxon>Nectriaceae</taxon>
        <taxon>Fusarium</taxon>
        <taxon>Fusarium solani species complex</taxon>
    </lineage>
</organism>
<evidence type="ECO:0000256" key="2">
    <source>
        <dbReference type="ARBA" id="ARBA00022679"/>
    </source>
</evidence>
<evidence type="ECO:0000256" key="3">
    <source>
        <dbReference type="ARBA" id="ARBA00022741"/>
    </source>
</evidence>
<evidence type="ECO:0000256" key="6">
    <source>
        <dbReference type="ARBA" id="ARBA00047919"/>
    </source>
</evidence>
<reference evidence="9 10" key="1">
    <citation type="submission" date="2017-06" db="EMBL/GenBank/DDBJ databases">
        <title>Cmopartive genomic analysis of Ambrosia Fusariam Clade fungi.</title>
        <authorList>
            <person name="Stajich J.E."/>
            <person name="Carrillo J."/>
            <person name="Kijimoto T."/>
            <person name="Eskalen A."/>
            <person name="O'Donnell K."/>
            <person name="Kasson M."/>
        </authorList>
    </citation>
    <scope>NUCLEOTIDE SEQUENCE [LARGE SCALE GENOMIC DNA]</scope>
    <source>
        <strain evidence="9 10">NRRL 20438</strain>
    </source>
</reference>